<keyword evidence="3" id="KW-1185">Reference proteome</keyword>
<evidence type="ECO:0000313" key="2">
    <source>
        <dbReference type="EMBL" id="CAB0017792.1"/>
    </source>
</evidence>
<protein>
    <submittedName>
        <fullName evidence="2">Uncharacterized protein</fullName>
    </submittedName>
</protein>
<feature type="compositionally biased region" description="Low complexity" evidence="1">
    <location>
        <begin position="218"/>
        <end position="227"/>
    </location>
</feature>
<feature type="region of interest" description="Disordered" evidence="1">
    <location>
        <begin position="201"/>
        <end position="255"/>
    </location>
</feature>
<proteinExistence type="predicted"/>
<organism evidence="2 3">
    <name type="scientific">Nesidiocoris tenuis</name>
    <dbReference type="NCBI Taxonomy" id="355587"/>
    <lineage>
        <taxon>Eukaryota</taxon>
        <taxon>Metazoa</taxon>
        <taxon>Ecdysozoa</taxon>
        <taxon>Arthropoda</taxon>
        <taxon>Hexapoda</taxon>
        <taxon>Insecta</taxon>
        <taxon>Pterygota</taxon>
        <taxon>Neoptera</taxon>
        <taxon>Paraneoptera</taxon>
        <taxon>Hemiptera</taxon>
        <taxon>Heteroptera</taxon>
        <taxon>Panheteroptera</taxon>
        <taxon>Cimicomorpha</taxon>
        <taxon>Miridae</taxon>
        <taxon>Dicyphina</taxon>
        <taxon>Nesidiocoris</taxon>
    </lineage>
</organism>
<dbReference type="Proteomes" id="UP000479000">
    <property type="component" value="Unassembled WGS sequence"/>
</dbReference>
<gene>
    <name evidence="2" type="ORF">NTEN_LOCUS21734</name>
</gene>
<name>A0A6H5HI41_9HEMI</name>
<evidence type="ECO:0000256" key="1">
    <source>
        <dbReference type="SAM" id="MobiDB-lite"/>
    </source>
</evidence>
<feature type="compositionally biased region" description="Gly residues" evidence="1">
    <location>
        <begin position="245"/>
        <end position="255"/>
    </location>
</feature>
<dbReference type="EMBL" id="CADCXU010031959">
    <property type="protein sequence ID" value="CAB0017792.1"/>
    <property type="molecule type" value="Genomic_DNA"/>
</dbReference>
<evidence type="ECO:0000313" key="3">
    <source>
        <dbReference type="Proteomes" id="UP000479000"/>
    </source>
</evidence>
<reference evidence="2 3" key="1">
    <citation type="submission" date="2020-02" db="EMBL/GenBank/DDBJ databases">
        <authorList>
            <person name="Ferguson B K."/>
        </authorList>
    </citation>
    <scope>NUCLEOTIDE SEQUENCE [LARGE SCALE GENOMIC DNA]</scope>
</reference>
<accession>A0A6H5HI41</accession>
<dbReference type="AlphaFoldDB" id="A0A6H5HI41"/>
<sequence>MNFIFFCLKLPRFDQVERAALYRHLSGQRANLHAGKVQIGLWSPSLKKLLHRFRSDKEEKCLIFSTLYYLPSIWKGCHFHTSLSPPILPIDFPTDVRLSREEMNNFRSVGSSRGKPKGISRAQKGPIRWAWPLKRRASSSNDSERRIACTACVTLENFAHDSKNYHHGIPIVRNNMLQQRTEKLRETIKKKIMDDFSDRILVHSGGKTPPHGYDSEDSNSSSAGSISVAENVGSIPHSTALPTTGNGGGIMDGGT</sequence>